<gene>
    <name evidence="1" type="ORF">GWI33_013094</name>
</gene>
<evidence type="ECO:0000313" key="1">
    <source>
        <dbReference type="EMBL" id="KAF7274233.1"/>
    </source>
</evidence>
<evidence type="ECO:0000313" key="2">
    <source>
        <dbReference type="Proteomes" id="UP000625711"/>
    </source>
</evidence>
<organism evidence="1 2">
    <name type="scientific">Rhynchophorus ferrugineus</name>
    <name type="common">Red palm weevil</name>
    <name type="synonym">Curculio ferrugineus</name>
    <dbReference type="NCBI Taxonomy" id="354439"/>
    <lineage>
        <taxon>Eukaryota</taxon>
        <taxon>Metazoa</taxon>
        <taxon>Ecdysozoa</taxon>
        <taxon>Arthropoda</taxon>
        <taxon>Hexapoda</taxon>
        <taxon>Insecta</taxon>
        <taxon>Pterygota</taxon>
        <taxon>Neoptera</taxon>
        <taxon>Endopterygota</taxon>
        <taxon>Coleoptera</taxon>
        <taxon>Polyphaga</taxon>
        <taxon>Cucujiformia</taxon>
        <taxon>Curculionidae</taxon>
        <taxon>Dryophthorinae</taxon>
        <taxon>Rhynchophorus</taxon>
    </lineage>
</organism>
<dbReference type="EMBL" id="JAACXV010012997">
    <property type="protein sequence ID" value="KAF7274233.1"/>
    <property type="molecule type" value="Genomic_DNA"/>
</dbReference>
<dbReference type="Proteomes" id="UP000625711">
    <property type="component" value="Unassembled WGS sequence"/>
</dbReference>
<dbReference type="AlphaFoldDB" id="A0A834I8W8"/>
<proteinExistence type="predicted"/>
<comment type="caution">
    <text evidence="1">The sequence shown here is derived from an EMBL/GenBank/DDBJ whole genome shotgun (WGS) entry which is preliminary data.</text>
</comment>
<reference evidence="1" key="1">
    <citation type="submission" date="2020-08" db="EMBL/GenBank/DDBJ databases">
        <title>Genome sequencing and assembly of the red palm weevil Rhynchophorus ferrugineus.</title>
        <authorList>
            <person name="Dias G.B."/>
            <person name="Bergman C.M."/>
            <person name="Manee M."/>
        </authorList>
    </citation>
    <scope>NUCLEOTIDE SEQUENCE</scope>
    <source>
        <strain evidence="1">AA-2017</strain>
        <tissue evidence="1">Whole larva</tissue>
    </source>
</reference>
<accession>A0A834I8W8</accession>
<protein>
    <submittedName>
        <fullName evidence="1">Uncharacterized protein</fullName>
    </submittedName>
</protein>
<sequence>MNLEAFKEKTTYLNDYKNYSDLNQTHKSTVTGREVKHVKLPPKKVFEDHETFSKWKEGVHIPFDLLLEPKPILQMDPRKPFEKLAPLPEDDKNAAIKTRPRIYMTPACSIDDIPDPDMRDLLCQFMYTTEWRKAEIEGASGFKIRPPKISEIHRSDKVTLQTDLYKPLEERFIKRSKNWDDRQSRDLSDPTREFWLRKDPPVLCGACVNPLEGLVPQDTKAEIAGAIADDRLRLPHDLSSPSYSGYKPLLPKGVSIARTDLPVCHPLLSTSQAVTSRYAQKPKS</sequence>
<dbReference type="OrthoDB" id="6572538at2759"/>
<name>A0A834I8W8_RHYFE</name>
<keyword evidence="2" id="KW-1185">Reference proteome</keyword>